<dbReference type="eggNOG" id="COG4191">
    <property type="taxonomic scope" value="Bacteria"/>
</dbReference>
<reference evidence="3 4" key="1">
    <citation type="journal article" date="2014" name="Genome Announc.">
        <title>Draft Genome Sequence of Magnetospirillum sp. Strain SO-1, a Freshwater Magnetotactic Bacterium Isolated from the Ol'khovka River, Russia.</title>
        <authorList>
            <person name="Grouzdev D.S."/>
            <person name="Dziuba M.V."/>
            <person name="Sukhacheva M.S."/>
            <person name="Mardanov A.V."/>
            <person name="Beletskiy A.V."/>
            <person name="Kuznetsov B.B."/>
            <person name="Skryabin K.G."/>
        </authorList>
    </citation>
    <scope>NUCLEOTIDE SEQUENCE [LARGE SCALE GENOMIC DNA]</scope>
    <source>
        <strain evidence="3 4">SO-1</strain>
    </source>
</reference>
<keyword evidence="1" id="KW-0472">Membrane</keyword>
<feature type="transmembrane region" description="Helical" evidence="1">
    <location>
        <begin position="291"/>
        <end position="312"/>
    </location>
</feature>
<keyword evidence="4" id="KW-1185">Reference proteome</keyword>
<dbReference type="Gene3D" id="3.30.450.20">
    <property type="entry name" value="PAS domain"/>
    <property type="match status" value="1"/>
</dbReference>
<organism evidence="3 4">
    <name type="scientific">Paramagnetospirillum caucaseum</name>
    <dbReference type="NCBI Taxonomy" id="1244869"/>
    <lineage>
        <taxon>Bacteria</taxon>
        <taxon>Pseudomonadati</taxon>
        <taxon>Pseudomonadota</taxon>
        <taxon>Alphaproteobacteria</taxon>
        <taxon>Rhodospirillales</taxon>
        <taxon>Magnetospirillaceae</taxon>
        <taxon>Paramagnetospirillum</taxon>
    </lineage>
</organism>
<dbReference type="Proteomes" id="UP000011744">
    <property type="component" value="Unassembled WGS sequence"/>
</dbReference>
<feature type="domain" description="GAF" evidence="2">
    <location>
        <begin position="355"/>
        <end position="465"/>
    </location>
</feature>
<dbReference type="EMBL" id="AONQ01000034">
    <property type="protein sequence ID" value="EME69469.1"/>
    <property type="molecule type" value="Genomic_DNA"/>
</dbReference>
<evidence type="ECO:0000313" key="3">
    <source>
        <dbReference type="EMBL" id="EME69469.1"/>
    </source>
</evidence>
<protein>
    <submittedName>
        <fullName evidence="3">C4-dicarboxylate transport sensor protein dctB</fullName>
    </submittedName>
</protein>
<comment type="caution">
    <text evidence="3">The sequence shown here is derived from an EMBL/GenBank/DDBJ whole genome shotgun (WGS) entry which is preliminary data.</text>
</comment>
<accession>M3AAE3</accession>
<dbReference type="Pfam" id="PF13185">
    <property type="entry name" value="GAF_2"/>
    <property type="match status" value="1"/>
</dbReference>
<name>M3AAE3_9PROT</name>
<sequence length="506" mass="54392">MVAAVLSIAAIGFGVAFGANEIKERERLSMLRSEARRYGIEIMSQTLNGNLMGSVAVLGLLDEEIKQETQGRGQPNGPRLQGMLESVARAYDAHGVFLVGQDGVVQSSWDSSGKPSTGIDVRFRPYYQMVMQRKENVYAAVSMARGDRSLYFAAPVLAGRTRDGAAVGGVVARTDLSRIDGLLRDKSDITLLLSPQGVVFAGNRGDWIGFLAERPTPERLAAIRDLKQFGSLFEINEPSILPVSVGEERAWFDGRRYALANARVQWNDPFGDWTLVLMEDLSRTVPRGGSALVGGGAALAAGILLLTLLNMLRSRHAQQVSARQVTALAQAQRLAAERKALLAGTALRLQQARGAAELADAFLRESHTLLGTLQGLVYVGADDAGAMMRLAAGYATGAGVSPEIRPGEGLLGQCAVDRRMRVVAMPADDTWVIRSGLGDTRPRAVVMAPILLNESLLGVVEVALLDIPDGGITQQFEDMVRILALNLELVRRHERGGDTSPSVETP</sequence>
<proteinExistence type="predicted"/>
<evidence type="ECO:0000313" key="4">
    <source>
        <dbReference type="Proteomes" id="UP000011744"/>
    </source>
</evidence>
<gene>
    <name evidence="3" type="ORF">H261_13409</name>
</gene>
<evidence type="ECO:0000256" key="1">
    <source>
        <dbReference type="SAM" id="Phobius"/>
    </source>
</evidence>
<keyword evidence="1" id="KW-0812">Transmembrane</keyword>
<dbReference type="AlphaFoldDB" id="M3AAE3"/>
<dbReference type="STRING" id="1244869.H261_13409"/>
<evidence type="ECO:0000259" key="2">
    <source>
        <dbReference type="Pfam" id="PF13185"/>
    </source>
</evidence>
<dbReference type="SUPFAM" id="SSF55781">
    <property type="entry name" value="GAF domain-like"/>
    <property type="match status" value="1"/>
</dbReference>
<dbReference type="InterPro" id="IPR003018">
    <property type="entry name" value="GAF"/>
</dbReference>
<dbReference type="Gene3D" id="3.30.450.40">
    <property type="match status" value="1"/>
</dbReference>
<dbReference type="InterPro" id="IPR029016">
    <property type="entry name" value="GAF-like_dom_sf"/>
</dbReference>
<keyword evidence="1" id="KW-1133">Transmembrane helix</keyword>
<dbReference type="PATRIC" id="fig|1244869.3.peg.2705"/>